<comment type="caution">
    <text evidence="1">The sequence shown here is derived from an EMBL/GenBank/DDBJ whole genome shotgun (WGS) entry which is preliminary data.</text>
</comment>
<evidence type="ECO:0000313" key="2">
    <source>
        <dbReference type="Proteomes" id="UP001485043"/>
    </source>
</evidence>
<keyword evidence="2" id="KW-1185">Reference proteome</keyword>
<proteinExistence type="predicted"/>
<gene>
    <name evidence="1" type="ORF">WJX84_009274</name>
</gene>
<name>A0AAW1SPD9_9CHLO</name>
<dbReference type="Proteomes" id="UP001485043">
    <property type="component" value="Unassembled WGS sequence"/>
</dbReference>
<accession>A0AAW1SPD9</accession>
<reference evidence="1 2" key="1">
    <citation type="journal article" date="2024" name="Nat. Commun.">
        <title>Phylogenomics reveals the evolutionary origins of lichenization in chlorophyte algae.</title>
        <authorList>
            <person name="Puginier C."/>
            <person name="Libourel C."/>
            <person name="Otte J."/>
            <person name="Skaloud P."/>
            <person name="Haon M."/>
            <person name="Grisel S."/>
            <person name="Petersen M."/>
            <person name="Berrin J.G."/>
            <person name="Delaux P.M."/>
            <person name="Dal Grande F."/>
            <person name="Keller J."/>
        </authorList>
    </citation>
    <scope>NUCLEOTIDE SEQUENCE [LARGE SCALE GENOMIC DNA]</scope>
    <source>
        <strain evidence="1 2">SAG 2523</strain>
    </source>
</reference>
<sequence>IGAAAWLRVSSVDILKLYEILHGANLDADLPTLDIKIKQPVTLRQLLDVDPAELARLVAPSLASLHFSSPFSSDPTRAARPQFCGAPLWM</sequence>
<feature type="non-terminal residue" evidence="1">
    <location>
        <position position="1"/>
    </location>
</feature>
<protein>
    <submittedName>
        <fullName evidence="1">Uncharacterized protein</fullName>
    </submittedName>
</protein>
<organism evidence="1 2">
    <name type="scientific">Apatococcus fuscideae</name>
    <dbReference type="NCBI Taxonomy" id="2026836"/>
    <lineage>
        <taxon>Eukaryota</taxon>
        <taxon>Viridiplantae</taxon>
        <taxon>Chlorophyta</taxon>
        <taxon>core chlorophytes</taxon>
        <taxon>Trebouxiophyceae</taxon>
        <taxon>Chlorellales</taxon>
        <taxon>Chlorellaceae</taxon>
        <taxon>Apatococcus</taxon>
    </lineage>
</organism>
<dbReference type="EMBL" id="JALJOV010001169">
    <property type="protein sequence ID" value="KAK9852854.1"/>
    <property type="molecule type" value="Genomic_DNA"/>
</dbReference>
<evidence type="ECO:0000313" key="1">
    <source>
        <dbReference type="EMBL" id="KAK9852854.1"/>
    </source>
</evidence>
<dbReference type="AlphaFoldDB" id="A0AAW1SPD9"/>